<evidence type="ECO:0000313" key="5">
    <source>
        <dbReference type="EMBL" id="MDO1559557.1"/>
    </source>
</evidence>
<comment type="catalytic activity">
    <reaction evidence="4">
        <text>(6S)-5-formyl-5,6,7,8-tetrahydrofolate + ATP = (6R)-5,10-methenyltetrahydrofolate + ADP + phosphate</text>
        <dbReference type="Rhea" id="RHEA:10488"/>
        <dbReference type="ChEBI" id="CHEBI:30616"/>
        <dbReference type="ChEBI" id="CHEBI:43474"/>
        <dbReference type="ChEBI" id="CHEBI:57455"/>
        <dbReference type="ChEBI" id="CHEBI:57457"/>
        <dbReference type="ChEBI" id="CHEBI:456216"/>
        <dbReference type="EC" id="6.3.3.2"/>
    </reaction>
</comment>
<dbReference type="InterPro" id="IPR024185">
    <property type="entry name" value="FTHF_cligase-like_sf"/>
</dbReference>
<comment type="cofactor">
    <cofactor evidence="4">
        <name>Mg(2+)</name>
        <dbReference type="ChEBI" id="CHEBI:18420"/>
    </cofactor>
</comment>
<dbReference type="RefSeq" id="WP_302109986.1">
    <property type="nucleotide sequence ID" value="NZ_JAUKTR010000003.1"/>
</dbReference>
<dbReference type="Proteomes" id="UP001169063">
    <property type="component" value="Unassembled WGS sequence"/>
</dbReference>
<dbReference type="EC" id="6.3.3.2" evidence="4"/>
<dbReference type="EMBL" id="JAUKTR010000003">
    <property type="protein sequence ID" value="MDO1559557.1"/>
    <property type="molecule type" value="Genomic_DNA"/>
</dbReference>
<keyword evidence="3 4" id="KW-0067">ATP-binding</keyword>
<proteinExistence type="inferred from homology"/>
<evidence type="ECO:0000256" key="1">
    <source>
        <dbReference type="ARBA" id="ARBA00010638"/>
    </source>
</evidence>
<dbReference type="SUPFAM" id="SSF100950">
    <property type="entry name" value="NagB/RpiA/CoA transferase-like"/>
    <property type="match status" value="1"/>
</dbReference>
<keyword evidence="4" id="KW-0479">Metal-binding</keyword>
<reference evidence="5" key="1">
    <citation type="submission" date="2023-07" db="EMBL/GenBank/DDBJ databases">
        <title>Brevundimonas soil sp. nov., isolated from the soil of chemical plant.</title>
        <authorList>
            <person name="Wu N."/>
        </authorList>
    </citation>
    <scope>NUCLEOTIDE SEQUENCE</scope>
    <source>
        <strain evidence="5">XZ-24</strain>
    </source>
</reference>
<dbReference type="PANTHER" id="PTHR23407:SF1">
    <property type="entry name" value="5-FORMYLTETRAHYDROFOLATE CYCLO-LIGASE"/>
    <property type="match status" value="1"/>
</dbReference>
<comment type="similarity">
    <text evidence="1 4">Belongs to the 5-formyltetrahydrofolate cyclo-ligase family.</text>
</comment>
<dbReference type="Gene3D" id="3.40.50.10420">
    <property type="entry name" value="NagB/RpiA/CoA transferase-like"/>
    <property type="match status" value="1"/>
</dbReference>
<dbReference type="InterPro" id="IPR002698">
    <property type="entry name" value="FTHF_cligase"/>
</dbReference>
<evidence type="ECO:0000256" key="4">
    <source>
        <dbReference type="RuleBase" id="RU361279"/>
    </source>
</evidence>
<accession>A0ABT8SLW2</accession>
<keyword evidence="6" id="KW-1185">Reference proteome</keyword>
<dbReference type="Pfam" id="PF01812">
    <property type="entry name" value="5-FTHF_cyc-lig"/>
    <property type="match status" value="1"/>
</dbReference>
<comment type="caution">
    <text evidence="5">The sequence shown here is derived from an EMBL/GenBank/DDBJ whole genome shotgun (WGS) entry which is preliminary data.</text>
</comment>
<organism evidence="5 6">
    <name type="scientific">Peiella sedimenti</name>
    <dbReference type="NCBI Taxonomy" id="3061083"/>
    <lineage>
        <taxon>Bacteria</taxon>
        <taxon>Pseudomonadati</taxon>
        <taxon>Pseudomonadota</taxon>
        <taxon>Alphaproteobacteria</taxon>
        <taxon>Caulobacterales</taxon>
        <taxon>Caulobacteraceae</taxon>
        <taxon>Peiella</taxon>
    </lineage>
</organism>
<sequence>MKRPVTNKAELRAEMRRVRKALKAARPDAAERAAGHAGELIAGLGEGGVVAVYHAIGSELSCEPLVRALSKAGVALAAPRADAVGEAMAFLRWAEGEPLEPDQAGCPAPLDLAEAVVPDLIVTPLLGFDGRGFRLGQGGGYYDRTFAALRAEGRPFRAIGLAYAGQRVERLEAEGHDERLDAVLTEDGLIRFDREAE</sequence>
<dbReference type="PANTHER" id="PTHR23407">
    <property type="entry name" value="ATPASE INHIBITOR/5-FORMYLTETRAHYDROFOLATE CYCLO-LIGASE"/>
    <property type="match status" value="1"/>
</dbReference>
<protein>
    <recommendedName>
        <fullName evidence="4">5-formyltetrahydrofolate cyclo-ligase</fullName>
        <ecNumber evidence="4">6.3.3.2</ecNumber>
    </recommendedName>
</protein>
<evidence type="ECO:0000313" key="6">
    <source>
        <dbReference type="Proteomes" id="UP001169063"/>
    </source>
</evidence>
<evidence type="ECO:0000256" key="3">
    <source>
        <dbReference type="ARBA" id="ARBA00022840"/>
    </source>
</evidence>
<name>A0ABT8SLW2_9CAUL</name>
<keyword evidence="4" id="KW-0460">Magnesium</keyword>
<dbReference type="NCBIfam" id="TIGR02727">
    <property type="entry name" value="MTHFS_bact"/>
    <property type="match status" value="1"/>
</dbReference>
<gene>
    <name evidence="5" type="ORF">Q0812_08975</name>
</gene>
<dbReference type="GO" id="GO:0030272">
    <property type="term" value="F:5-formyltetrahydrofolate cyclo-ligase activity"/>
    <property type="evidence" value="ECO:0007669"/>
    <property type="project" value="UniProtKB-EC"/>
</dbReference>
<dbReference type="InterPro" id="IPR037171">
    <property type="entry name" value="NagB/RpiA_transferase-like"/>
</dbReference>
<dbReference type="PIRSF" id="PIRSF006806">
    <property type="entry name" value="FTHF_cligase"/>
    <property type="match status" value="1"/>
</dbReference>
<keyword evidence="5" id="KW-0436">Ligase</keyword>
<evidence type="ECO:0000256" key="2">
    <source>
        <dbReference type="ARBA" id="ARBA00022741"/>
    </source>
</evidence>
<keyword evidence="2 4" id="KW-0547">Nucleotide-binding</keyword>